<organism evidence="2 3">
    <name type="scientific">Corynebacterium alimapuense</name>
    <dbReference type="NCBI Taxonomy" id="1576874"/>
    <lineage>
        <taxon>Bacteria</taxon>
        <taxon>Bacillati</taxon>
        <taxon>Actinomycetota</taxon>
        <taxon>Actinomycetes</taxon>
        <taxon>Mycobacteriales</taxon>
        <taxon>Corynebacteriaceae</taxon>
        <taxon>Corynebacterium</taxon>
    </lineage>
</organism>
<dbReference type="OrthoDB" id="3733464at2"/>
<reference evidence="2 3" key="1">
    <citation type="submission" date="2018-02" db="EMBL/GenBank/DDBJ databases">
        <title>Corynebacterium alimpuense sp. nov., a marine obligate actinomycete isolated from sediments of Valparaiso bay, Chile.</title>
        <authorList>
            <person name="Claverias F."/>
            <person name="Gonzales-Siles L."/>
            <person name="Salva-Serra F."/>
            <person name="Inganaes E."/>
            <person name="Molin K."/>
            <person name="Cumsille A."/>
            <person name="Undabarrena A."/>
            <person name="Couve E."/>
            <person name="Moore E.R.B."/>
            <person name="Gomila M."/>
            <person name="Camara B."/>
        </authorList>
    </citation>
    <scope>NUCLEOTIDE SEQUENCE [LARGE SCALE GENOMIC DNA]</scope>
    <source>
        <strain evidence="2 3">CCUG 69366</strain>
    </source>
</reference>
<dbReference type="SUPFAM" id="SSF159659">
    <property type="entry name" value="Cgl1923-like"/>
    <property type="match status" value="1"/>
</dbReference>
<dbReference type="InterPro" id="IPR008492">
    <property type="entry name" value="Rv2714-like"/>
</dbReference>
<keyword evidence="3" id="KW-1185">Reference proteome</keyword>
<gene>
    <name evidence="2" type="ORF">C5L39_02765</name>
</gene>
<name>A0A3M8K7U7_9CORY</name>
<evidence type="ECO:0000313" key="3">
    <source>
        <dbReference type="Proteomes" id="UP000266975"/>
    </source>
</evidence>
<evidence type="ECO:0000256" key="1">
    <source>
        <dbReference type="SAM" id="MobiDB-lite"/>
    </source>
</evidence>
<accession>A0A3M8K7U7</accession>
<evidence type="ECO:0000313" key="2">
    <source>
        <dbReference type="EMBL" id="RNE49307.1"/>
    </source>
</evidence>
<keyword evidence="2" id="KW-0647">Proteasome</keyword>
<proteinExistence type="predicted"/>
<feature type="region of interest" description="Disordered" evidence="1">
    <location>
        <begin position="299"/>
        <end position="337"/>
    </location>
</feature>
<dbReference type="Proteomes" id="UP000266975">
    <property type="component" value="Unassembled WGS sequence"/>
</dbReference>
<dbReference type="Gene3D" id="3.40.50.10900">
    <property type="entry name" value="PAC-like subunit"/>
    <property type="match status" value="1"/>
</dbReference>
<dbReference type="EMBL" id="PTJO01000003">
    <property type="protein sequence ID" value="RNE49307.1"/>
    <property type="molecule type" value="Genomic_DNA"/>
</dbReference>
<dbReference type="Pfam" id="PF09754">
    <property type="entry name" value="PAC2"/>
    <property type="match status" value="1"/>
</dbReference>
<sequence length="337" mass="36921">MHDDQRRIYELEYPTPEVNGGSSNGPTLIVALQGYADAGLAVQASSDHLLAALDSRPVASFNNDELIDYRSRRPSVTMDKHHLTEMESLDLGIRVLRDTEGKAFLLMSGPEPDLRWEGFTEAVADLVEKFGVEHTICLYSAPMAVPHTRPLIVSAHGNAVDLVGGMFTYDSKVVMPGSASMMIERALHKRGRNVAGYTAHVPHYLAASPYPSATHELLDSVANAADLQLPLRSLEHDVARVVTQLSEQVDDSSDIQHVVEQLEQQYDQELERYLASHPQAMLPGEKAVPTGDEIGDEFERFLAGLDGQGDQHSVDPQGSDEQEDGDVDKQPGVSDDE</sequence>
<comment type="caution">
    <text evidence="2">The sequence shown here is derived from an EMBL/GenBank/DDBJ whole genome shotgun (WGS) entry which is preliminary data.</text>
</comment>
<dbReference type="InterPro" id="IPR038389">
    <property type="entry name" value="PSMG2_sf"/>
</dbReference>
<dbReference type="Gene3D" id="1.10.287.100">
    <property type="match status" value="1"/>
</dbReference>
<dbReference type="GO" id="GO:0000502">
    <property type="term" value="C:proteasome complex"/>
    <property type="evidence" value="ECO:0007669"/>
    <property type="project" value="UniProtKB-KW"/>
</dbReference>
<protein>
    <submittedName>
        <fullName evidence="2">Proteasome protein</fullName>
    </submittedName>
</protein>
<dbReference type="RefSeq" id="WP_123047354.1">
    <property type="nucleotide sequence ID" value="NZ_PTJO01000003.1"/>
</dbReference>
<dbReference type="AlphaFoldDB" id="A0A3M8K7U7"/>
<dbReference type="PIRSF" id="PIRSF028754">
    <property type="entry name" value="UCP028754"/>
    <property type="match status" value="1"/>
</dbReference>
<dbReference type="InterPro" id="IPR019151">
    <property type="entry name" value="Proteasome_assmbl_chaperone_2"/>
</dbReference>